<sequence length="48" mass="5068">MSQSILSTALTSVLLLLSLDMSYSEESSEPLESPTYAQKTVLAFGGNG</sequence>
<proteinExistence type="predicted"/>
<dbReference type="Proteomes" id="UP000708208">
    <property type="component" value="Unassembled WGS sequence"/>
</dbReference>
<keyword evidence="3" id="KW-1185">Reference proteome</keyword>
<evidence type="ECO:0000313" key="2">
    <source>
        <dbReference type="EMBL" id="CAG7667447.1"/>
    </source>
</evidence>
<reference evidence="2" key="1">
    <citation type="submission" date="2021-06" db="EMBL/GenBank/DDBJ databases">
        <authorList>
            <person name="Hodson N. C."/>
            <person name="Mongue J. A."/>
            <person name="Jaron S. K."/>
        </authorList>
    </citation>
    <scope>NUCLEOTIDE SEQUENCE</scope>
</reference>
<organism evidence="2 3">
    <name type="scientific">Allacma fusca</name>
    <dbReference type="NCBI Taxonomy" id="39272"/>
    <lineage>
        <taxon>Eukaryota</taxon>
        <taxon>Metazoa</taxon>
        <taxon>Ecdysozoa</taxon>
        <taxon>Arthropoda</taxon>
        <taxon>Hexapoda</taxon>
        <taxon>Collembola</taxon>
        <taxon>Symphypleona</taxon>
        <taxon>Sminthuridae</taxon>
        <taxon>Allacma</taxon>
    </lineage>
</organism>
<evidence type="ECO:0000256" key="1">
    <source>
        <dbReference type="SAM" id="SignalP"/>
    </source>
</evidence>
<feature type="signal peptide" evidence="1">
    <location>
        <begin position="1"/>
        <end position="24"/>
    </location>
</feature>
<feature type="chain" id="PRO_5035182404" evidence="1">
    <location>
        <begin position="25"/>
        <end position="48"/>
    </location>
</feature>
<protein>
    <submittedName>
        <fullName evidence="2">Uncharacterized protein</fullName>
    </submittedName>
</protein>
<keyword evidence="1" id="KW-0732">Signal</keyword>
<dbReference type="AlphaFoldDB" id="A0A8J2J2Q8"/>
<gene>
    <name evidence="2" type="ORF">AFUS01_LOCUS1795</name>
</gene>
<dbReference type="EMBL" id="CAJVCH010010095">
    <property type="protein sequence ID" value="CAG7667447.1"/>
    <property type="molecule type" value="Genomic_DNA"/>
</dbReference>
<feature type="non-terminal residue" evidence="2">
    <location>
        <position position="48"/>
    </location>
</feature>
<comment type="caution">
    <text evidence="2">The sequence shown here is derived from an EMBL/GenBank/DDBJ whole genome shotgun (WGS) entry which is preliminary data.</text>
</comment>
<accession>A0A8J2J2Q8</accession>
<name>A0A8J2J2Q8_9HEXA</name>
<evidence type="ECO:0000313" key="3">
    <source>
        <dbReference type="Proteomes" id="UP000708208"/>
    </source>
</evidence>